<accession>A0A7J6VVK3</accession>
<dbReference type="AlphaFoldDB" id="A0A7J6VVK3"/>
<keyword evidence="2" id="KW-1185">Reference proteome</keyword>
<feature type="non-terminal residue" evidence="1">
    <location>
        <position position="1"/>
    </location>
</feature>
<reference evidence="1 2" key="1">
    <citation type="submission" date="2020-06" db="EMBL/GenBank/DDBJ databases">
        <title>Transcriptomic and genomic resources for Thalictrum thalictroides and T. hernandezii: Facilitating candidate gene discovery in an emerging model plant lineage.</title>
        <authorList>
            <person name="Arias T."/>
            <person name="Riano-Pachon D.M."/>
            <person name="Di Stilio V.S."/>
        </authorList>
    </citation>
    <scope>NUCLEOTIDE SEQUENCE [LARGE SCALE GENOMIC DNA]</scope>
    <source>
        <strain evidence="2">cv. WT478/WT964</strain>
        <tissue evidence="1">Leaves</tissue>
    </source>
</reference>
<proteinExistence type="predicted"/>
<evidence type="ECO:0000313" key="1">
    <source>
        <dbReference type="EMBL" id="KAF5189119.1"/>
    </source>
</evidence>
<dbReference type="Proteomes" id="UP000554482">
    <property type="component" value="Unassembled WGS sequence"/>
</dbReference>
<sequence length="78" mass="8638">RPARQHELGVETILTWVSLINPNSASFPLQLKEAPLMTSGKHWLVVDADNGKVYALGTSFNHLDVKPWVEIVDIASNT</sequence>
<dbReference type="EMBL" id="JABWDY010025930">
    <property type="protein sequence ID" value="KAF5189119.1"/>
    <property type="molecule type" value="Genomic_DNA"/>
</dbReference>
<feature type="non-terminal residue" evidence="1">
    <location>
        <position position="78"/>
    </location>
</feature>
<protein>
    <submittedName>
        <fullName evidence="1">Uncharacterized protein</fullName>
    </submittedName>
</protein>
<comment type="caution">
    <text evidence="1">The sequence shown here is derived from an EMBL/GenBank/DDBJ whole genome shotgun (WGS) entry which is preliminary data.</text>
</comment>
<evidence type="ECO:0000313" key="2">
    <source>
        <dbReference type="Proteomes" id="UP000554482"/>
    </source>
</evidence>
<gene>
    <name evidence="1" type="ORF">FRX31_021294</name>
</gene>
<name>A0A7J6VVK3_THATH</name>
<organism evidence="1 2">
    <name type="scientific">Thalictrum thalictroides</name>
    <name type="common">Rue-anemone</name>
    <name type="synonym">Anemone thalictroides</name>
    <dbReference type="NCBI Taxonomy" id="46969"/>
    <lineage>
        <taxon>Eukaryota</taxon>
        <taxon>Viridiplantae</taxon>
        <taxon>Streptophyta</taxon>
        <taxon>Embryophyta</taxon>
        <taxon>Tracheophyta</taxon>
        <taxon>Spermatophyta</taxon>
        <taxon>Magnoliopsida</taxon>
        <taxon>Ranunculales</taxon>
        <taxon>Ranunculaceae</taxon>
        <taxon>Thalictroideae</taxon>
        <taxon>Thalictrum</taxon>
    </lineage>
</organism>